<keyword evidence="6" id="KW-0238">DNA-binding</keyword>
<dbReference type="SUPFAM" id="SSF46785">
    <property type="entry name" value="Winged helix' DNA-binding domain"/>
    <property type="match status" value="1"/>
</dbReference>
<evidence type="ECO:0000256" key="9">
    <source>
        <dbReference type="PROSITE-ProRule" id="PRU00169"/>
    </source>
</evidence>
<feature type="modified residue" description="4-aspartylphosphate" evidence="9">
    <location>
        <position position="54"/>
    </location>
</feature>
<keyword evidence="2" id="KW-0963">Cytoplasm</keyword>
<dbReference type="GO" id="GO:0003677">
    <property type="term" value="F:DNA binding"/>
    <property type="evidence" value="ECO:0007669"/>
    <property type="project" value="UniProtKB-KW"/>
</dbReference>
<dbReference type="Proteomes" id="UP000199017">
    <property type="component" value="Unassembled WGS sequence"/>
</dbReference>
<dbReference type="AlphaFoldDB" id="A0A1G8HJ03"/>
<dbReference type="GO" id="GO:0003700">
    <property type="term" value="F:DNA-binding transcription factor activity"/>
    <property type="evidence" value="ECO:0007669"/>
    <property type="project" value="InterPro"/>
</dbReference>
<accession>A0A1G8HJ03</accession>
<sequence length="241" mass="27535">MIKVLIVEDDPMVAKFNRVYLEKVDGFEAAGVVHNVSQAWEFLKKEEVDLLLLDVYMSKTTGLDMLIDLRKSGSPVDVIIITAANDNYSVQTALRYGAVDYLIKPFDFERFRESLLLYKKKQALINEAEAVSQEELDPFLLNREESEGKISSLPKGLTPITFARIAKQIKAWQDRKFSAKDIAEEAGISRVSVRKYLHYLVDIDVLEADVIYQSTGRPLHQFRLRIDKIDVINTFMAADKE</sequence>
<evidence type="ECO:0000256" key="3">
    <source>
        <dbReference type="ARBA" id="ARBA00022553"/>
    </source>
</evidence>
<keyword evidence="3 9" id="KW-0597">Phosphoprotein</keyword>
<dbReference type="RefSeq" id="WP_091583936.1">
    <property type="nucleotide sequence ID" value="NZ_FNDU01000004.1"/>
</dbReference>
<evidence type="ECO:0000256" key="5">
    <source>
        <dbReference type="ARBA" id="ARBA00023015"/>
    </source>
</evidence>
<evidence type="ECO:0000256" key="1">
    <source>
        <dbReference type="ARBA" id="ARBA00004496"/>
    </source>
</evidence>
<name>A0A1G8HJ03_9BACI</name>
<reference evidence="11 12" key="1">
    <citation type="submission" date="2016-10" db="EMBL/GenBank/DDBJ databases">
        <authorList>
            <person name="de Groot N.N."/>
        </authorList>
    </citation>
    <scope>NUCLEOTIDE SEQUENCE [LARGE SCALE GENOMIC DNA]</scope>
    <source>
        <strain evidence="12">P4B,CCM 7963,CECT 7998,DSM 25260,IBRC-M 10614,KCTC 13821</strain>
    </source>
</reference>
<protein>
    <submittedName>
        <fullName evidence="11">Two-component system, CitB family, response regulator MalR</fullName>
    </submittedName>
</protein>
<dbReference type="CDD" id="cd19925">
    <property type="entry name" value="REC_citrate_TCS"/>
    <property type="match status" value="1"/>
</dbReference>
<keyword evidence="5" id="KW-0805">Transcription regulation</keyword>
<comment type="subcellular location">
    <subcellularLocation>
        <location evidence="1">Cytoplasm</location>
    </subcellularLocation>
</comment>
<feature type="domain" description="Response regulatory" evidence="10">
    <location>
        <begin position="3"/>
        <end position="119"/>
    </location>
</feature>
<dbReference type="PANTHER" id="PTHR45526">
    <property type="entry name" value="TRANSCRIPTIONAL REGULATORY PROTEIN DPIA"/>
    <property type="match status" value="1"/>
</dbReference>
<keyword evidence="4" id="KW-0902">Two-component regulatory system</keyword>
<keyword evidence="8" id="KW-0804">Transcription</keyword>
<dbReference type="PIRSF" id="PIRSF006171">
    <property type="entry name" value="RR_citrat_malat"/>
    <property type="match status" value="1"/>
</dbReference>
<dbReference type="SMART" id="SM00448">
    <property type="entry name" value="REC"/>
    <property type="match status" value="1"/>
</dbReference>
<evidence type="ECO:0000256" key="2">
    <source>
        <dbReference type="ARBA" id="ARBA00022490"/>
    </source>
</evidence>
<dbReference type="EMBL" id="FNDU01000004">
    <property type="protein sequence ID" value="SDI06644.1"/>
    <property type="molecule type" value="Genomic_DNA"/>
</dbReference>
<evidence type="ECO:0000256" key="8">
    <source>
        <dbReference type="ARBA" id="ARBA00023163"/>
    </source>
</evidence>
<dbReference type="OrthoDB" id="9759232at2"/>
<evidence type="ECO:0000256" key="4">
    <source>
        <dbReference type="ARBA" id="ARBA00023012"/>
    </source>
</evidence>
<dbReference type="InterPro" id="IPR011006">
    <property type="entry name" value="CheY-like_superfamily"/>
</dbReference>
<keyword evidence="7" id="KW-0010">Activator</keyword>
<keyword evidence="12" id="KW-1185">Reference proteome</keyword>
<dbReference type="InterPro" id="IPR024187">
    <property type="entry name" value="Sig_transdc_resp-reg_cit/mal"/>
</dbReference>
<evidence type="ECO:0000259" key="10">
    <source>
        <dbReference type="PROSITE" id="PS50110"/>
    </source>
</evidence>
<dbReference type="PANTHER" id="PTHR45526:SF1">
    <property type="entry name" value="TRANSCRIPTIONAL REGULATORY PROTEIN DCUR-RELATED"/>
    <property type="match status" value="1"/>
</dbReference>
<dbReference type="Gene3D" id="3.40.50.2300">
    <property type="match status" value="1"/>
</dbReference>
<dbReference type="STRING" id="930129.SAMN05216352_104284"/>
<dbReference type="SUPFAM" id="SSF52172">
    <property type="entry name" value="CheY-like"/>
    <property type="match status" value="1"/>
</dbReference>
<organism evidence="11 12">
    <name type="scientific">Alteribacillus bidgolensis</name>
    <dbReference type="NCBI Taxonomy" id="930129"/>
    <lineage>
        <taxon>Bacteria</taxon>
        <taxon>Bacillati</taxon>
        <taxon>Bacillota</taxon>
        <taxon>Bacilli</taxon>
        <taxon>Bacillales</taxon>
        <taxon>Bacillaceae</taxon>
        <taxon>Alteribacillus</taxon>
    </lineage>
</organism>
<dbReference type="GO" id="GO:0000156">
    <property type="term" value="F:phosphorelay response regulator activity"/>
    <property type="evidence" value="ECO:0007669"/>
    <property type="project" value="TreeGrafter"/>
</dbReference>
<gene>
    <name evidence="11" type="ORF">SAMN05216352_104284</name>
</gene>
<evidence type="ECO:0000313" key="11">
    <source>
        <dbReference type="EMBL" id="SDI06644.1"/>
    </source>
</evidence>
<evidence type="ECO:0000256" key="7">
    <source>
        <dbReference type="ARBA" id="ARBA00023159"/>
    </source>
</evidence>
<evidence type="ECO:0000256" key="6">
    <source>
        <dbReference type="ARBA" id="ARBA00023125"/>
    </source>
</evidence>
<dbReference type="InterPro" id="IPR036390">
    <property type="entry name" value="WH_DNA-bd_sf"/>
</dbReference>
<dbReference type="InterPro" id="IPR051271">
    <property type="entry name" value="2C-system_Tx_regulators"/>
</dbReference>
<proteinExistence type="predicted"/>
<dbReference type="Pfam" id="PF00072">
    <property type="entry name" value="Response_reg"/>
    <property type="match status" value="1"/>
</dbReference>
<dbReference type="PROSITE" id="PS50110">
    <property type="entry name" value="RESPONSE_REGULATORY"/>
    <property type="match status" value="1"/>
</dbReference>
<evidence type="ECO:0000313" key="12">
    <source>
        <dbReference type="Proteomes" id="UP000199017"/>
    </source>
</evidence>
<dbReference type="InterPro" id="IPR001789">
    <property type="entry name" value="Sig_transdc_resp-reg_receiver"/>
</dbReference>
<dbReference type="GO" id="GO:0005737">
    <property type="term" value="C:cytoplasm"/>
    <property type="evidence" value="ECO:0007669"/>
    <property type="project" value="UniProtKB-SubCell"/>
</dbReference>